<dbReference type="GO" id="GO:0005829">
    <property type="term" value="C:cytosol"/>
    <property type="evidence" value="ECO:0007669"/>
    <property type="project" value="TreeGrafter"/>
</dbReference>
<dbReference type="GO" id="GO:0031564">
    <property type="term" value="P:transcription antitermination"/>
    <property type="evidence" value="ECO:0007669"/>
    <property type="project" value="UniProtKB-KW"/>
</dbReference>
<accession>A0A330LKN6</accession>
<dbReference type="OrthoDB" id="9790639at2"/>
<dbReference type="SUPFAM" id="SSF82679">
    <property type="entry name" value="N-utilization substance G protein NusG, N-terminal domain"/>
    <property type="match status" value="1"/>
</dbReference>
<protein>
    <submittedName>
        <fullName evidence="5">Transcription antitermination protein RfaH</fullName>
    </submittedName>
</protein>
<dbReference type="Proteomes" id="UP000250163">
    <property type="component" value="Chromosome MORIYA"/>
</dbReference>
<feature type="domain" description="NusG-like N-terminal" evidence="4">
    <location>
        <begin position="5"/>
        <end position="104"/>
    </location>
</feature>
<dbReference type="PANTHER" id="PTHR30265:SF7">
    <property type="entry name" value="TRANSCRIPTION ANTITERMINATION PROTEIN RFAH"/>
    <property type="match status" value="1"/>
</dbReference>
<dbReference type="RefSeq" id="WP_112711752.1">
    <property type="nucleotide sequence ID" value="NZ_LS483250.1"/>
</dbReference>
<dbReference type="InterPro" id="IPR010215">
    <property type="entry name" value="Transcription_antiterm_RfaH"/>
</dbReference>
<reference evidence="6" key="1">
    <citation type="submission" date="2018-05" db="EMBL/GenBank/DDBJ databases">
        <authorList>
            <person name="Cea G.-C."/>
            <person name="William W."/>
        </authorList>
    </citation>
    <scope>NUCLEOTIDE SEQUENCE [LARGE SCALE GENOMIC DNA]</scope>
    <source>
        <strain evidence="6">DB21MT 5</strain>
    </source>
</reference>
<evidence type="ECO:0000256" key="3">
    <source>
        <dbReference type="ARBA" id="ARBA00023163"/>
    </source>
</evidence>
<evidence type="ECO:0000256" key="2">
    <source>
        <dbReference type="ARBA" id="ARBA00023015"/>
    </source>
</evidence>
<dbReference type="CDD" id="cd09892">
    <property type="entry name" value="NGN_SP_RfaH"/>
    <property type="match status" value="1"/>
</dbReference>
<keyword evidence="3" id="KW-0804">Transcription</keyword>
<keyword evidence="1" id="KW-0889">Transcription antitermination</keyword>
<name>A0A330LKN6_9GAMM</name>
<keyword evidence="6" id="KW-1185">Reference proteome</keyword>
<dbReference type="EMBL" id="LS483250">
    <property type="protein sequence ID" value="SQD76571.1"/>
    <property type="molecule type" value="Genomic_DNA"/>
</dbReference>
<gene>
    <name evidence="5" type="primary">rfaH</name>
    <name evidence="5" type="ORF">MORIYA_0093</name>
</gene>
<dbReference type="InterPro" id="IPR036735">
    <property type="entry name" value="NGN_dom_sf"/>
</dbReference>
<dbReference type="NCBIfam" id="NF006534">
    <property type="entry name" value="PRK09014.1"/>
    <property type="match status" value="1"/>
</dbReference>
<evidence type="ECO:0000259" key="4">
    <source>
        <dbReference type="SMART" id="SM00738"/>
    </source>
</evidence>
<dbReference type="Gene3D" id="3.30.70.940">
    <property type="entry name" value="NusG, N-terminal domain"/>
    <property type="match status" value="1"/>
</dbReference>
<dbReference type="Pfam" id="PF02357">
    <property type="entry name" value="NusG"/>
    <property type="match status" value="1"/>
</dbReference>
<dbReference type="InterPro" id="IPR043425">
    <property type="entry name" value="NusG-like"/>
</dbReference>
<evidence type="ECO:0000313" key="5">
    <source>
        <dbReference type="EMBL" id="SQD76571.1"/>
    </source>
</evidence>
<proteinExistence type="predicted"/>
<dbReference type="KEGG" id="mya:MORIYA_0093"/>
<sequence>MADDKKDWYLLYCKGKEEPRALTNLKNQGIDSFYPTMTVEKRLRNKLILKDIAIFPNYLFVEIDKNTANFNSIRSTRGVIDFVKFGANYTKVPAALVAELRATQRCRDKSENAVTVFSAGEKVIIQDGAFKGIEAIYQCKDGLERSVLLINLINNTTTMSVANGEIKSKSESEY</sequence>
<evidence type="ECO:0000313" key="6">
    <source>
        <dbReference type="Proteomes" id="UP000250163"/>
    </source>
</evidence>
<organism evidence="5 6">
    <name type="scientific">Moritella yayanosii</name>
    <dbReference type="NCBI Taxonomy" id="69539"/>
    <lineage>
        <taxon>Bacteria</taxon>
        <taxon>Pseudomonadati</taxon>
        <taxon>Pseudomonadota</taxon>
        <taxon>Gammaproteobacteria</taxon>
        <taxon>Alteromonadales</taxon>
        <taxon>Moritellaceae</taxon>
        <taxon>Moritella</taxon>
    </lineage>
</organism>
<keyword evidence="2" id="KW-0805">Transcription regulation</keyword>
<dbReference type="AlphaFoldDB" id="A0A330LKN6"/>
<dbReference type="PANTHER" id="PTHR30265">
    <property type="entry name" value="RHO-INTERACTING TRANSCRIPTION TERMINATION FACTOR NUSG"/>
    <property type="match status" value="1"/>
</dbReference>
<dbReference type="GO" id="GO:0006354">
    <property type="term" value="P:DNA-templated transcription elongation"/>
    <property type="evidence" value="ECO:0007669"/>
    <property type="project" value="InterPro"/>
</dbReference>
<evidence type="ECO:0000256" key="1">
    <source>
        <dbReference type="ARBA" id="ARBA00022814"/>
    </source>
</evidence>
<dbReference type="InterPro" id="IPR006645">
    <property type="entry name" value="NGN-like_dom"/>
</dbReference>
<dbReference type="SMART" id="SM00738">
    <property type="entry name" value="NGN"/>
    <property type="match status" value="1"/>
</dbReference>
<dbReference type="NCBIfam" id="TIGR01955">
    <property type="entry name" value="RfaH"/>
    <property type="match status" value="1"/>
</dbReference>